<evidence type="ECO:0000313" key="2">
    <source>
        <dbReference type="Proteomes" id="UP000261420"/>
    </source>
</evidence>
<evidence type="ECO:0008006" key="3">
    <source>
        <dbReference type="Google" id="ProtNLM"/>
    </source>
</evidence>
<dbReference type="AlphaFoldDB" id="A0A3B4TAU6"/>
<accession>A0A3B4TAU6</accession>
<dbReference type="Proteomes" id="UP000261420">
    <property type="component" value="Unplaced"/>
</dbReference>
<reference evidence="1" key="1">
    <citation type="submission" date="2025-08" db="UniProtKB">
        <authorList>
            <consortium name="Ensembl"/>
        </authorList>
    </citation>
    <scope>IDENTIFICATION</scope>
</reference>
<proteinExistence type="predicted"/>
<reference evidence="1" key="2">
    <citation type="submission" date="2025-09" db="UniProtKB">
        <authorList>
            <consortium name="Ensembl"/>
        </authorList>
    </citation>
    <scope>IDENTIFICATION</scope>
</reference>
<organism evidence="1 2">
    <name type="scientific">Seriola dumerili</name>
    <name type="common">Greater amberjack</name>
    <name type="synonym">Caranx dumerili</name>
    <dbReference type="NCBI Taxonomy" id="41447"/>
    <lineage>
        <taxon>Eukaryota</taxon>
        <taxon>Metazoa</taxon>
        <taxon>Chordata</taxon>
        <taxon>Craniata</taxon>
        <taxon>Vertebrata</taxon>
        <taxon>Euteleostomi</taxon>
        <taxon>Actinopterygii</taxon>
        <taxon>Neopterygii</taxon>
        <taxon>Teleostei</taxon>
        <taxon>Neoteleostei</taxon>
        <taxon>Acanthomorphata</taxon>
        <taxon>Carangaria</taxon>
        <taxon>Carangiformes</taxon>
        <taxon>Carangidae</taxon>
        <taxon>Seriola</taxon>
    </lineage>
</organism>
<evidence type="ECO:0000313" key="1">
    <source>
        <dbReference type="Ensembl" id="ENSSDUP00000003228.1"/>
    </source>
</evidence>
<protein>
    <recommendedName>
        <fullName evidence="3">Reverse transcriptase domain-containing protein</fullName>
    </recommendedName>
</protein>
<name>A0A3B4TAU6_SERDU</name>
<dbReference type="Ensembl" id="ENSSDUT00000003302.1">
    <property type="protein sequence ID" value="ENSSDUP00000003228.1"/>
    <property type="gene ID" value="ENSSDUG00000002463.1"/>
</dbReference>
<sequence>LTMDSDSISVLLLLNLNRLETNFPMKSNISVKYGVPQVSFLGHLLFSHLPQIICNRGINLHCYTNAKLCMHVKPFSNDQIRGLLVLSTTEILVIGGAQHRHQFDHLAVTLDDLHRLSSLWAPQGVLAGNS</sequence>
<keyword evidence="2" id="KW-1185">Reference proteome</keyword>